<comment type="caution">
    <text evidence="6">The sequence shown here is derived from an EMBL/GenBank/DDBJ whole genome shotgun (WGS) entry which is preliminary data.</text>
</comment>
<evidence type="ECO:0000259" key="5">
    <source>
        <dbReference type="SMART" id="SM00644"/>
    </source>
</evidence>
<evidence type="ECO:0000256" key="2">
    <source>
        <dbReference type="ARBA" id="ARBA00011901"/>
    </source>
</evidence>
<evidence type="ECO:0000256" key="3">
    <source>
        <dbReference type="ARBA" id="ARBA00022801"/>
    </source>
</evidence>
<organism evidence="6 7">
    <name type="scientific">Clostridium hominis</name>
    <dbReference type="NCBI Taxonomy" id="2763036"/>
    <lineage>
        <taxon>Bacteria</taxon>
        <taxon>Bacillati</taxon>
        <taxon>Bacillota</taxon>
        <taxon>Clostridia</taxon>
        <taxon>Eubacteriales</taxon>
        <taxon>Clostridiaceae</taxon>
        <taxon>Clostridium</taxon>
    </lineage>
</organism>
<feature type="domain" description="N-acetylmuramoyl-L-alanine amidase" evidence="5">
    <location>
        <begin position="9"/>
        <end position="138"/>
    </location>
</feature>
<keyword evidence="4" id="KW-0961">Cell wall biogenesis/degradation</keyword>
<evidence type="ECO:0000256" key="4">
    <source>
        <dbReference type="ARBA" id="ARBA00023316"/>
    </source>
</evidence>
<dbReference type="EMBL" id="JACOOO010000004">
    <property type="protein sequence ID" value="MBC5627745.1"/>
    <property type="molecule type" value="Genomic_DNA"/>
</dbReference>
<dbReference type="PANTHER" id="PTHR30417">
    <property type="entry name" value="N-ACETYLMURAMOYL-L-ALANINE AMIDASE AMID"/>
    <property type="match status" value="1"/>
</dbReference>
<keyword evidence="7" id="KW-1185">Reference proteome</keyword>
<protein>
    <recommendedName>
        <fullName evidence="2">N-acetylmuramoyl-L-alanine amidase</fullName>
        <ecNumber evidence="2">3.5.1.28</ecNumber>
    </recommendedName>
</protein>
<reference evidence="6 7" key="1">
    <citation type="submission" date="2020-08" db="EMBL/GenBank/DDBJ databases">
        <title>Genome public.</title>
        <authorList>
            <person name="Liu C."/>
            <person name="Sun Q."/>
        </authorList>
    </citation>
    <scope>NUCLEOTIDE SEQUENCE [LARGE SCALE GENOMIC DNA]</scope>
    <source>
        <strain evidence="6 7">NSJ-6</strain>
    </source>
</reference>
<accession>A0ABR7D8N9</accession>
<dbReference type="InterPro" id="IPR036505">
    <property type="entry name" value="Amidase/PGRP_sf"/>
</dbReference>
<proteinExistence type="predicted"/>
<comment type="catalytic activity">
    <reaction evidence="1">
        <text>Hydrolyzes the link between N-acetylmuramoyl residues and L-amino acid residues in certain cell-wall glycopeptides.</text>
        <dbReference type="EC" id="3.5.1.28"/>
    </reaction>
</comment>
<evidence type="ECO:0000256" key="1">
    <source>
        <dbReference type="ARBA" id="ARBA00001561"/>
    </source>
</evidence>
<dbReference type="Pfam" id="PF01510">
    <property type="entry name" value="Amidase_2"/>
    <property type="match status" value="1"/>
</dbReference>
<evidence type="ECO:0000313" key="7">
    <source>
        <dbReference type="Proteomes" id="UP000596929"/>
    </source>
</evidence>
<dbReference type="InterPro" id="IPR051206">
    <property type="entry name" value="NAMLAA_amidase_2"/>
</dbReference>
<dbReference type="InterPro" id="IPR002502">
    <property type="entry name" value="Amidase_domain"/>
</dbReference>
<dbReference type="RefSeq" id="WP_051986961.1">
    <property type="nucleotide sequence ID" value="NZ_JACOOO010000004.1"/>
</dbReference>
<dbReference type="Gene3D" id="3.40.50.12090">
    <property type="match status" value="1"/>
</dbReference>
<name>A0ABR7D8N9_9CLOT</name>
<gene>
    <name evidence="6" type="ORF">H8S20_02455</name>
</gene>
<dbReference type="PANTHER" id="PTHR30417:SF1">
    <property type="entry name" value="N-ACETYLMURAMOYL-L-ALANINE AMIDASE AMID"/>
    <property type="match status" value="1"/>
</dbReference>
<dbReference type="Gene3D" id="3.40.80.10">
    <property type="entry name" value="Peptidoglycan recognition protein-like"/>
    <property type="match status" value="1"/>
</dbReference>
<sequence>MLPIQRKISSYNHYKGNNIRYIVLHYVGAKGTAKNNVDYFYNGDRQASAHYFVDDISIWQSVEDYNGSWAVGNTRTEVNNKNSINIEMCCPNPQLLISEKTESNTVELVKYLMDKYNIPIRNVRTHYEVSGKTKVCPNWNMNNWSRWNSFKEKLSSNSSNTNNNVNINKEERCKMKYAICYTNDVDERAAKYLRDYLGEQAQIFDARIKMNWKGFAENLIAVGGDSTPMGFSGYTTHRIKGDTRYTTAQKVLDICLGKGKLDNYKVK</sequence>
<dbReference type="Proteomes" id="UP000596929">
    <property type="component" value="Unassembled WGS sequence"/>
</dbReference>
<dbReference type="CDD" id="cd06583">
    <property type="entry name" value="PGRP"/>
    <property type="match status" value="1"/>
</dbReference>
<evidence type="ECO:0000313" key="6">
    <source>
        <dbReference type="EMBL" id="MBC5627745.1"/>
    </source>
</evidence>
<dbReference type="EC" id="3.5.1.28" evidence="2"/>
<dbReference type="SMART" id="SM00644">
    <property type="entry name" value="Ami_2"/>
    <property type="match status" value="1"/>
</dbReference>
<keyword evidence="3" id="KW-0378">Hydrolase</keyword>
<dbReference type="SUPFAM" id="SSF55846">
    <property type="entry name" value="N-acetylmuramoyl-L-alanine amidase-like"/>
    <property type="match status" value="1"/>
</dbReference>